<protein>
    <recommendedName>
        <fullName evidence="3">DUF4258 domain-containing protein</fullName>
    </recommendedName>
</protein>
<comment type="caution">
    <text evidence="1">The sequence shown here is derived from an EMBL/GenBank/DDBJ whole genome shotgun (WGS) entry which is preliminary data.</text>
</comment>
<organism evidence="1 2">
    <name type="scientific">Candidatus Woesebacteria bacterium RIFCSPLOWO2_01_FULL_44_14</name>
    <dbReference type="NCBI Taxonomy" id="1802525"/>
    <lineage>
        <taxon>Bacteria</taxon>
        <taxon>Candidatus Woeseibacteriota</taxon>
    </lineage>
</organism>
<dbReference type="EMBL" id="MGHL01000006">
    <property type="protein sequence ID" value="OGM70159.1"/>
    <property type="molecule type" value="Genomic_DNA"/>
</dbReference>
<dbReference type="InterPro" id="IPR025354">
    <property type="entry name" value="DUF4258"/>
</dbReference>
<sequence length="77" mass="8992">MKIRYTKHALEMLKLRKIEKSSVENCLKNPDIKIPGKSIAKIYLKRLGNKYLKVVAVKNKEIIIITCHWLATSRIKE</sequence>
<name>A0A1F8C2T0_9BACT</name>
<evidence type="ECO:0008006" key="3">
    <source>
        <dbReference type="Google" id="ProtNLM"/>
    </source>
</evidence>
<evidence type="ECO:0000313" key="2">
    <source>
        <dbReference type="Proteomes" id="UP000178429"/>
    </source>
</evidence>
<evidence type="ECO:0000313" key="1">
    <source>
        <dbReference type="EMBL" id="OGM70159.1"/>
    </source>
</evidence>
<dbReference type="AlphaFoldDB" id="A0A1F8C2T0"/>
<dbReference type="Pfam" id="PF14076">
    <property type="entry name" value="DUF4258"/>
    <property type="match status" value="1"/>
</dbReference>
<reference evidence="1 2" key="1">
    <citation type="journal article" date="2016" name="Nat. Commun.">
        <title>Thousands of microbial genomes shed light on interconnected biogeochemical processes in an aquifer system.</title>
        <authorList>
            <person name="Anantharaman K."/>
            <person name="Brown C.T."/>
            <person name="Hug L.A."/>
            <person name="Sharon I."/>
            <person name="Castelle C.J."/>
            <person name="Probst A.J."/>
            <person name="Thomas B.C."/>
            <person name="Singh A."/>
            <person name="Wilkins M.J."/>
            <person name="Karaoz U."/>
            <person name="Brodie E.L."/>
            <person name="Williams K.H."/>
            <person name="Hubbard S.S."/>
            <person name="Banfield J.F."/>
        </authorList>
    </citation>
    <scope>NUCLEOTIDE SEQUENCE [LARGE SCALE GENOMIC DNA]</scope>
</reference>
<proteinExistence type="predicted"/>
<dbReference type="STRING" id="1802525.A2975_03730"/>
<accession>A0A1F8C2T0</accession>
<gene>
    <name evidence="1" type="ORF">A2975_03730</name>
</gene>
<dbReference type="Proteomes" id="UP000178429">
    <property type="component" value="Unassembled WGS sequence"/>
</dbReference>